<dbReference type="OrthoDB" id="3800307at2759"/>
<reference evidence="1 2" key="1">
    <citation type="submission" date="2016-07" db="EMBL/GenBank/DDBJ databases">
        <title>Pervasive Adenine N6-methylation of Active Genes in Fungi.</title>
        <authorList>
            <consortium name="DOE Joint Genome Institute"/>
            <person name="Mondo S.J."/>
            <person name="Dannebaum R.O."/>
            <person name="Kuo R.C."/>
            <person name="Labutti K."/>
            <person name="Haridas S."/>
            <person name="Kuo A."/>
            <person name="Salamov A."/>
            <person name="Ahrendt S.R."/>
            <person name="Lipzen A."/>
            <person name="Sullivan W."/>
            <person name="Andreopoulos W.B."/>
            <person name="Clum A."/>
            <person name="Lindquist E."/>
            <person name="Daum C."/>
            <person name="Ramamoorthy G.K."/>
            <person name="Gryganskyi A."/>
            <person name="Culley D."/>
            <person name="Magnuson J.K."/>
            <person name="James T.Y."/>
            <person name="O'Malley M.A."/>
            <person name="Stajich J.E."/>
            <person name="Spatafora J.W."/>
            <person name="Visel A."/>
            <person name="Grigoriev I.V."/>
        </authorList>
    </citation>
    <scope>NUCLEOTIDE SEQUENCE [LARGE SCALE GENOMIC DNA]</scope>
    <source>
        <strain evidence="1 2">CBS 115471</strain>
    </source>
</reference>
<name>A0A1Y1ZXM3_9PLEO</name>
<dbReference type="AlphaFoldDB" id="A0A1Y1ZXM3"/>
<dbReference type="Proteomes" id="UP000193144">
    <property type="component" value="Unassembled WGS sequence"/>
</dbReference>
<dbReference type="EMBL" id="MCFA01000028">
    <property type="protein sequence ID" value="ORY15001.1"/>
    <property type="molecule type" value="Genomic_DNA"/>
</dbReference>
<comment type="caution">
    <text evidence="1">The sequence shown here is derived from an EMBL/GenBank/DDBJ whole genome shotgun (WGS) entry which is preliminary data.</text>
</comment>
<keyword evidence="2" id="KW-1185">Reference proteome</keyword>
<sequence length="313" mass="35874">MPGSNVGGYSGAETPLFDWPDHVDTLSEFAVPGSMTYVQKLFYDSTTSSYSFPFTKPTEPEGSFASKHALPRKFKSHDEAFFEVEEQGNTEHRMPFIQATYLMNLASDTDKRVTAALKHLNPDVGNIVPIIVKNLLRNDPLAQTERDLLPRIDYVHAYLTGDKLSSACEVMLAEKIKDAQKLWAHELALAGKYDVLVQHPHASTHVVWFTEEEAELLKATTKQQYQAFDWDEQHFDARASELERRQLLLAKEQDEEKRRRMEEFPLLELPAPPERMVGWYVVVEKKQLEGLLRVAARLGWKVKMLVKPDLMEK</sequence>
<organism evidence="1 2">
    <name type="scientific">Clohesyomyces aquaticus</name>
    <dbReference type="NCBI Taxonomy" id="1231657"/>
    <lineage>
        <taxon>Eukaryota</taxon>
        <taxon>Fungi</taxon>
        <taxon>Dikarya</taxon>
        <taxon>Ascomycota</taxon>
        <taxon>Pezizomycotina</taxon>
        <taxon>Dothideomycetes</taxon>
        <taxon>Pleosporomycetidae</taxon>
        <taxon>Pleosporales</taxon>
        <taxon>Lindgomycetaceae</taxon>
        <taxon>Clohesyomyces</taxon>
    </lineage>
</organism>
<evidence type="ECO:0000313" key="1">
    <source>
        <dbReference type="EMBL" id="ORY15001.1"/>
    </source>
</evidence>
<evidence type="ECO:0000313" key="2">
    <source>
        <dbReference type="Proteomes" id="UP000193144"/>
    </source>
</evidence>
<proteinExistence type="predicted"/>
<protein>
    <submittedName>
        <fullName evidence="1">Uncharacterized protein</fullName>
    </submittedName>
</protein>
<gene>
    <name evidence="1" type="ORF">BCR34DRAFT_598708</name>
</gene>
<accession>A0A1Y1ZXM3</accession>